<dbReference type="GO" id="GO:0005102">
    <property type="term" value="F:signaling receptor binding"/>
    <property type="evidence" value="ECO:0007669"/>
    <property type="project" value="TreeGrafter"/>
</dbReference>
<comment type="similarity">
    <text evidence="1 16">Belongs to the peroxin-14 family.</text>
</comment>
<keyword evidence="5 16" id="KW-0653">Protein transport</keyword>
<dbReference type="OrthoDB" id="441517at2759"/>
<keyword evidence="9 16" id="KW-0472">Membrane</keyword>
<comment type="subunit">
    <text evidence="15">Interacts with PEX13; forming the PEX13-PEX14 docking complex. Interacts with PEX5 (via WxxxF/Y motifs). Interacts with PEX19. Interacts with tubulin.</text>
</comment>
<keyword evidence="2 16" id="KW-0813">Transport</keyword>
<reference evidence="18" key="1">
    <citation type="submission" date="2022-03" db="EMBL/GenBank/DDBJ databases">
        <authorList>
            <person name="Sayadi A."/>
        </authorList>
    </citation>
    <scope>NUCLEOTIDE SEQUENCE</scope>
</reference>
<evidence type="ECO:0000313" key="18">
    <source>
        <dbReference type="EMBL" id="CAH1986576.1"/>
    </source>
</evidence>
<evidence type="ECO:0000256" key="5">
    <source>
        <dbReference type="ARBA" id="ARBA00022927"/>
    </source>
</evidence>
<evidence type="ECO:0000256" key="12">
    <source>
        <dbReference type="ARBA" id="ARBA00037847"/>
    </source>
</evidence>
<evidence type="ECO:0000259" key="17">
    <source>
        <dbReference type="Pfam" id="PF04695"/>
    </source>
</evidence>
<proteinExistence type="inferred from homology"/>
<gene>
    <name evidence="18" type="ORF">ACAOBT_LOCUS17330</name>
</gene>
<dbReference type="Pfam" id="PF04695">
    <property type="entry name" value="Pex14_N"/>
    <property type="match status" value="1"/>
</dbReference>
<accession>A0A9P0L4Z5</accession>
<keyword evidence="3" id="KW-0597">Phosphoprotein</keyword>
<dbReference type="GO" id="GO:0005778">
    <property type="term" value="C:peroxisomal membrane"/>
    <property type="evidence" value="ECO:0007669"/>
    <property type="project" value="UniProtKB-SubCell"/>
</dbReference>
<keyword evidence="10 16" id="KW-0576">Peroxisome</keyword>
<sequence length="134" mass="15253">MAAAVETPVAQQPEGAVREEMVQTAIKFLENPNVINTPLAQKQNFLRRKGLTDNEIQIACDKSGAYTRHEEQQRRLPPSLPPSMGTVCNHPMYGQMQLSWFDRVREILHNIAILSIVAYVIQKFYQVCTTLKIK</sequence>
<organism evidence="18 19">
    <name type="scientific">Acanthoscelides obtectus</name>
    <name type="common">Bean weevil</name>
    <name type="synonym">Bruchus obtectus</name>
    <dbReference type="NCBI Taxonomy" id="200917"/>
    <lineage>
        <taxon>Eukaryota</taxon>
        <taxon>Metazoa</taxon>
        <taxon>Ecdysozoa</taxon>
        <taxon>Arthropoda</taxon>
        <taxon>Hexapoda</taxon>
        <taxon>Insecta</taxon>
        <taxon>Pterygota</taxon>
        <taxon>Neoptera</taxon>
        <taxon>Endopterygota</taxon>
        <taxon>Coleoptera</taxon>
        <taxon>Polyphaga</taxon>
        <taxon>Cucujiformia</taxon>
        <taxon>Chrysomeloidea</taxon>
        <taxon>Chrysomelidae</taxon>
        <taxon>Bruchinae</taxon>
        <taxon>Bruchini</taxon>
        <taxon>Acanthoscelides</taxon>
    </lineage>
</organism>
<evidence type="ECO:0000256" key="8">
    <source>
        <dbReference type="ARBA" id="ARBA00023010"/>
    </source>
</evidence>
<dbReference type="GO" id="GO:0012505">
    <property type="term" value="C:endomembrane system"/>
    <property type="evidence" value="ECO:0007669"/>
    <property type="project" value="UniProtKB-SubCell"/>
</dbReference>
<dbReference type="Proteomes" id="UP001152888">
    <property type="component" value="Unassembled WGS sequence"/>
</dbReference>
<protein>
    <recommendedName>
        <fullName evidence="11 16">Peroxisomal membrane protein PEX14</fullName>
    </recommendedName>
    <alternativeName>
        <fullName evidence="16">Peroxin-14</fullName>
    </alternativeName>
</protein>
<name>A0A9P0L4Z5_ACAOB</name>
<evidence type="ECO:0000256" key="11">
    <source>
        <dbReference type="ARBA" id="ARBA00029502"/>
    </source>
</evidence>
<dbReference type="AlphaFoldDB" id="A0A9P0L4Z5"/>
<evidence type="ECO:0000256" key="4">
    <source>
        <dbReference type="ARBA" id="ARBA00022692"/>
    </source>
</evidence>
<comment type="function">
    <text evidence="14">Component of the PEX13-PEX14 docking complex, a translocon channel that specifically mediates the import of peroxisomal cargo proteins bound to PEX5 receptor. The PEX13-PEX14 docking complex forms a large import pore which can be opened to a diameter of about 9 nm. Mechanistically, PEX5 receptor along with cargo proteins associates with the PEX14 subunit of the PEX13-PEX14 docking complex in the cytosol, leading to the insertion of the receptor into the organelle membrane with the concomitant translocation of the cargo into the peroxisome matrix. Plays a key role for peroxisome movement through a direct interaction with tubulin.</text>
</comment>
<evidence type="ECO:0000313" key="19">
    <source>
        <dbReference type="Proteomes" id="UP001152888"/>
    </source>
</evidence>
<evidence type="ECO:0000256" key="2">
    <source>
        <dbReference type="ARBA" id="ARBA00022448"/>
    </source>
</evidence>
<evidence type="ECO:0000256" key="13">
    <source>
        <dbReference type="ARBA" id="ARBA00046271"/>
    </source>
</evidence>
<evidence type="ECO:0000256" key="15">
    <source>
        <dbReference type="ARBA" id="ARBA00065694"/>
    </source>
</evidence>
<dbReference type="PANTHER" id="PTHR23058">
    <property type="entry name" value="PEROXISOMAL MEMBRANE PROTEIN PEX14"/>
    <property type="match status" value="1"/>
</dbReference>
<keyword evidence="8" id="KW-0811">Translocation</keyword>
<comment type="caution">
    <text evidence="18">The sequence shown here is derived from an EMBL/GenBank/DDBJ whole genome shotgun (WGS) entry which is preliminary data.</text>
</comment>
<evidence type="ECO:0000256" key="6">
    <source>
        <dbReference type="ARBA" id="ARBA00022989"/>
    </source>
</evidence>
<keyword evidence="19" id="KW-1185">Reference proteome</keyword>
<evidence type="ECO:0000256" key="16">
    <source>
        <dbReference type="RuleBase" id="RU367032"/>
    </source>
</evidence>
<evidence type="ECO:0000256" key="3">
    <source>
        <dbReference type="ARBA" id="ARBA00022553"/>
    </source>
</evidence>
<dbReference type="GO" id="GO:1990429">
    <property type="term" value="C:peroxisomal importomer complex"/>
    <property type="evidence" value="ECO:0007669"/>
    <property type="project" value="TreeGrafter"/>
</dbReference>
<keyword evidence="7" id="KW-0007">Acetylation</keyword>
<dbReference type="FunFam" id="1.10.10.10:FF:000296">
    <property type="entry name" value="Peroxisomal membrane protein PEX14"/>
    <property type="match status" value="1"/>
</dbReference>
<evidence type="ECO:0000256" key="9">
    <source>
        <dbReference type="ARBA" id="ARBA00023136"/>
    </source>
</evidence>
<dbReference type="InterPro" id="IPR036388">
    <property type="entry name" value="WH-like_DNA-bd_sf"/>
</dbReference>
<dbReference type="PANTHER" id="PTHR23058:SF0">
    <property type="entry name" value="PEROXISOMAL MEMBRANE PROTEIN PEX14"/>
    <property type="match status" value="1"/>
</dbReference>
<feature type="domain" description="Peroxisome membrane anchor protein Pex14p N-terminal" evidence="17">
    <location>
        <begin position="18"/>
        <end position="59"/>
    </location>
</feature>
<evidence type="ECO:0000256" key="7">
    <source>
        <dbReference type="ARBA" id="ARBA00022990"/>
    </source>
</evidence>
<dbReference type="InterPro" id="IPR025655">
    <property type="entry name" value="PEX14"/>
</dbReference>
<evidence type="ECO:0000256" key="14">
    <source>
        <dbReference type="ARBA" id="ARBA00055057"/>
    </source>
</evidence>
<dbReference type="GO" id="GO:0016560">
    <property type="term" value="P:protein import into peroxisome matrix, docking"/>
    <property type="evidence" value="ECO:0007669"/>
    <property type="project" value="UniProtKB-UniRule"/>
</dbReference>
<keyword evidence="6" id="KW-1133">Transmembrane helix</keyword>
<dbReference type="EMBL" id="CAKOFQ010007002">
    <property type="protein sequence ID" value="CAH1986576.1"/>
    <property type="molecule type" value="Genomic_DNA"/>
</dbReference>
<keyword evidence="4" id="KW-0812">Transmembrane</keyword>
<dbReference type="InterPro" id="IPR006785">
    <property type="entry name" value="Pex14_N"/>
</dbReference>
<evidence type="ECO:0000256" key="10">
    <source>
        <dbReference type="ARBA" id="ARBA00023140"/>
    </source>
</evidence>
<comment type="subcellular location">
    <subcellularLocation>
        <location evidence="12">Endomembrane system</location>
        <topology evidence="12">Single-pass membrane protein</topology>
    </subcellularLocation>
    <subcellularLocation>
        <location evidence="13 16">Peroxisome membrane</location>
    </subcellularLocation>
</comment>
<dbReference type="Gene3D" id="1.10.10.10">
    <property type="entry name" value="Winged helix-like DNA-binding domain superfamily/Winged helix DNA-binding domain"/>
    <property type="match status" value="1"/>
</dbReference>
<evidence type="ECO:0000256" key="1">
    <source>
        <dbReference type="ARBA" id="ARBA00005443"/>
    </source>
</evidence>